<dbReference type="EMBL" id="KZ670687">
    <property type="protein sequence ID" value="PPR82795.1"/>
    <property type="molecule type" value="Genomic_DNA"/>
</dbReference>
<name>A0A2P5VVD8_GOSBA</name>
<feature type="domain" description="Retrovirus-related Pol polyprotein from transposon TNT 1-94-like beta-barrel" evidence="1">
    <location>
        <begin position="79"/>
        <end position="127"/>
    </location>
</feature>
<dbReference type="OrthoDB" id="1002208at2759"/>
<proteinExistence type="predicted"/>
<organism evidence="2 3">
    <name type="scientific">Gossypium barbadense</name>
    <name type="common">Sea Island cotton</name>
    <name type="synonym">Hibiscus barbadensis</name>
    <dbReference type="NCBI Taxonomy" id="3634"/>
    <lineage>
        <taxon>Eukaryota</taxon>
        <taxon>Viridiplantae</taxon>
        <taxon>Streptophyta</taxon>
        <taxon>Embryophyta</taxon>
        <taxon>Tracheophyta</taxon>
        <taxon>Spermatophyta</taxon>
        <taxon>Magnoliopsida</taxon>
        <taxon>eudicotyledons</taxon>
        <taxon>Gunneridae</taxon>
        <taxon>Pentapetalae</taxon>
        <taxon>rosids</taxon>
        <taxon>malvids</taxon>
        <taxon>Malvales</taxon>
        <taxon>Malvaceae</taxon>
        <taxon>Malvoideae</taxon>
        <taxon>Gossypium</taxon>
    </lineage>
</organism>
<protein>
    <recommendedName>
        <fullName evidence="1">Retrovirus-related Pol polyprotein from transposon TNT 1-94-like beta-barrel domain-containing protein</fullName>
    </recommendedName>
</protein>
<evidence type="ECO:0000313" key="2">
    <source>
        <dbReference type="EMBL" id="PPR82795.1"/>
    </source>
</evidence>
<dbReference type="InterPro" id="IPR054722">
    <property type="entry name" value="PolX-like_BBD"/>
</dbReference>
<evidence type="ECO:0000313" key="3">
    <source>
        <dbReference type="Proteomes" id="UP000239757"/>
    </source>
</evidence>
<dbReference type="Proteomes" id="UP000239757">
    <property type="component" value="Unassembled WGS sequence"/>
</dbReference>
<sequence>MLVKEVKMQAWKMDGNKPTKVRILEDHKEDVDVEIKEEEVVAILNVIIVANLVIWQVNAEQKQETLLLVSHSGEIGDVWYIDSGASKHMTSNKNLFSKFFESNCGEVKVGDGKAYKVSGVGELEFKPKQ</sequence>
<dbReference type="Pfam" id="PF22936">
    <property type="entry name" value="Pol_BBD"/>
    <property type="match status" value="1"/>
</dbReference>
<evidence type="ECO:0000259" key="1">
    <source>
        <dbReference type="Pfam" id="PF22936"/>
    </source>
</evidence>
<reference evidence="2 3" key="1">
    <citation type="submission" date="2015-01" db="EMBL/GenBank/DDBJ databases">
        <title>Genome of allotetraploid Gossypium barbadense reveals genomic plasticity and fiber elongation in cotton evolution.</title>
        <authorList>
            <person name="Chen X."/>
            <person name="Liu X."/>
            <person name="Zhao B."/>
            <person name="Zheng H."/>
            <person name="Hu Y."/>
            <person name="Lu G."/>
            <person name="Yang C."/>
            <person name="Chen J."/>
            <person name="Shan C."/>
            <person name="Zhang L."/>
            <person name="Zhou Y."/>
            <person name="Wang L."/>
            <person name="Guo W."/>
            <person name="Bai Y."/>
            <person name="Ruan J."/>
            <person name="Shangguan X."/>
            <person name="Mao Y."/>
            <person name="Jiang J."/>
            <person name="Zhu Y."/>
            <person name="Lei J."/>
            <person name="Kang H."/>
            <person name="Chen S."/>
            <person name="He X."/>
            <person name="Wang R."/>
            <person name="Wang Y."/>
            <person name="Chen J."/>
            <person name="Wang L."/>
            <person name="Yu S."/>
            <person name="Wang B."/>
            <person name="Wei J."/>
            <person name="Song S."/>
            <person name="Lu X."/>
            <person name="Gao Z."/>
            <person name="Gu W."/>
            <person name="Deng X."/>
            <person name="Ma D."/>
            <person name="Wang S."/>
            <person name="Liang W."/>
            <person name="Fang L."/>
            <person name="Cai C."/>
            <person name="Zhu X."/>
            <person name="Zhou B."/>
            <person name="Zhang Y."/>
            <person name="Chen Z."/>
            <person name="Xu S."/>
            <person name="Zhu R."/>
            <person name="Wang S."/>
            <person name="Zhang T."/>
            <person name="Zhao G."/>
        </authorList>
    </citation>
    <scope>NUCLEOTIDE SEQUENCE [LARGE SCALE GENOMIC DNA]</scope>
    <source>
        <strain evidence="3">cv. Xinhai21</strain>
        <tissue evidence="2">Leaf</tissue>
    </source>
</reference>
<accession>A0A2P5VVD8</accession>
<gene>
    <name evidence="2" type="ORF">GOBAR_AA37916</name>
</gene>
<dbReference type="AlphaFoldDB" id="A0A2P5VVD8"/>